<feature type="domain" description="DUF5643" evidence="3">
    <location>
        <begin position="231"/>
        <end position="338"/>
    </location>
</feature>
<evidence type="ECO:0000259" key="2">
    <source>
        <dbReference type="Pfam" id="PF13786"/>
    </source>
</evidence>
<evidence type="ECO:0000313" key="5">
    <source>
        <dbReference type="Proteomes" id="UP000658225"/>
    </source>
</evidence>
<keyword evidence="1" id="KW-0472">Membrane</keyword>
<organism evidence="4 5">
    <name type="scientific">Sporosarcina limicola</name>
    <dbReference type="NCBI Taxonomy" id="34101"/>
    <lineage>
        <taxon>Bacteria</taxon>
        <taxon>Bacillati</taxon>
        <taxon>Bacillota</taxon>
        <taxon>Bacilli</taxon>
        <taxon>Bacillales</taxon>
        <taxon>Caryophanaceae</taxon>
        <taxon>Sporosarcina</taxon>
    </lineage>
</organism>
<dbReference type="InterPro" id="IPR040680">
    <property type="entry name" value="DUF5643"/>
</dbReference>
<dbReference type="RefSeq" id="WP_192600121.1">
    <property type="nucleotide sequence ID" value="NZ_JADBEL010000027.1"/>
</dbReference>
<evidence type="ECO:0000313" key="4">
    <source>
        <dbReference type="EMBL" id="MBE1556484.1"/>
    </source>
</evidence>
<reference evidence="4" key="1">
    <citation type="submission" date="2020-10" db="EMBL/GenBank/DDBJ databases">
        <title>Genomic Encyclopedia of Type Strains, Phase IV (KMG-IV): sequencing the most valuable type-strain genomes for metagenomic binning, comparative biology and taxonomic classification.</title>
        <authorList>
            <person name="Goeker M."/>
        </authorList>
    </citation>
    <scope>NUCLEOTIDE SEQUENCE</scope>
    <source>
        <strain evidence="4">DSM 13886</strain>
    </source>
</reference>
<name>A0A927R7Z4_9BACL</name>
<dbReference type="Pfam" id="PF18705">
    <property type="entry name" value="DUF5643"/>
    <property type="match status" value="1"/>
</dbReference>
<evidence type="ECO:0008006" key="6">
    <source>
        <dbReference type="Google" id="ProtNLM"/>
    </source>
</evidence>
<keyword evidence="1" id="KW-1133">Transmembrane helix</keyword>
<gene>
    <name evidence="4" type="ORF">H4683_003609</name>
</gene>
<evidence type="ECO:0000256" key="1">
    <source>
        <dbReference type="SAM" id="Phobius"/>
    </source>
</evidence>
<feature type="transmembrane region" description="Helical" evidence="1">
    <location>
        <begin position="53"/>
        <end position="72"/>
    </location>
</feature>
<accession>A0A927R7Z4</accession>
<dbReference type="AlphaFoldDB" id="A0A927R7Z4"/>
<evidence type="ECO:0000259" key="3">
    <source>
        <dbReference type="Pfam" id="PF18705"/>
    </source>
</evidence>
<keyword evidence="1" id="KW-0812">Transmembrane</keyword>
<keyword evidence="5" id="KW-1185">Reference proteome</keyword>
<dbReference type="Proteomes" id="UP000658225">
    <property type="component" value="Unassembled WGS sequence"/>
</dbReference>
<feature type="domain" description="DUF4179" evidence="2">
    <location>
        <begin position="50"/>
        <end position="140"/>
    </location>
</feature>
<protein>
    <recommendedName>
        <fullName evidence="6">DUF4179 domain-containing protein</fullName>
    </recommendedName>
</protein>
<dbReference type="InterPro" id="IPR025436">
    <property type="entry name" value="DUF4179"/>
</dbReference>
<dbReference type="Pfam" id="PF13786">
    <property type="entry name" value="DUF4179"/>
    <property type="match status" value="1"/>
</dbReference>
<comment type="caution">
    <text evidence="4">The sequence shown here is derived from an EMBL/GenBank/DDBJ whole genome shotgun (WGS) entry which is preliminary data.</text>
</comment>
<dbReference type="EMBL" id="JADBEL010000027">
    <property type="protein sequence ID" value="MBE1556484.1"/>
    <property type="molecule type" value="Genomic_DNA"/>
</dbReference>
<sequence length="442" mass="50101">MFRDEEEKLEKWKDEIEKKEVPDIRLEQAIKDGFGRAKNVQSKNKRRYYKRSVWSVVVAAILLLTFVTSIRVSPAFASMIASLPGMEKIVDLIQDDKGISSVVANEYYQELNNSSEIDGVTFTLLGAIADEQEMTIFYSIANTEGEERFRLASLDVLDGEGNRVARDTSTIPGSDFTSKGNNIEQTARTNLKFEKGVTVNEFVLKVTLQADKRSIDYEIPFTLAKEKMPTIRYPINETVSIEGQNITIKQIEISPIKVNVHIGLDPANTKKIFRFEDLRLVDDKGETWAIITNGIASSGSLDDDEVIYHLESNYFEQVDGLSLVFNKLMALDKVEAHLLIDTDKRVILEQPADQRYSVLQMKKGYFEFLLKAEKGYHTGPFNSFIDAEGKEINFTSGGFSRSEDETVEITASFPYESFVNPIKLPLYGYPQWIEGDVKIKIK</sequence>
<dbReference type="Gene3D" id="2.60.40.1630">
    <property type="entry name" value="bacillus anthracis domain"/>
    <property type="match status" value="1"/>
</dbReference>
<proteinExistence type="predicted"/>